<dbReference type="Pfam" id="PF04321">
    <property type="entry name" value="RmlD_sub_bind"/>
    <property type="match status" value="1"/>
</dbReference>
<accession>A0AAQ1MDV3</accession>
<dbReference type="PANTHER" id="PTHR10491">
    <property type="entry name" value="DTDP-4-DEHYDRORHAMNOSE REDUCTASE"/>
    <property type="match status" value="1"/>
</dbReference>
<evidence type="ECO:0000259" key="3">
    <source>
        <dbReference type="Pfam" id="PF04321"/>
    </source>
</evidence>
<dbReference type="InterPro" id="IPR029903">
    <property type="entry name" value="RmlD-like-bd"/>
</dbReference>
<dbReference type="EMBL" id="WWVX01000002">
    <property type="protein sequence ID" value="MZL68887.1"/>
    <property type="molecule type" value="Genomic_DNA"/>
</dbReference>
<dbReference type="GO" id="GO:0019305">
    <property type="term" value="P:dTDP-rhamnose biosynthetic process"/>
    <property type="evidence" value="ECO:0007669"/>
    <property type="project" value="TreeGrafter"/>
</dbReference>
<dbReference type="AlphaFoldDB" id="A0AAQ1MDV3"/>
<keyword evidence="2" id="KW-0560">Oxidoreductase</keyword>
<keyword evidence="7" id="KW-1185">Reference proteome</keyword>
<dbReference type="RefSeq" id="WP_021657882.1">
    <property type="nucleotide sequence ID" value="NZ_FQVY01000002.1"/>
</dbReference>
<dbReference type="Gene3D" id="3.40.50.720">
    <property type="entry name" value="NAD(P)-binding Rossmann-like Domain"/>
    <property type="match status" value="1"/>
</dbReference>
<evidence type="ECO:0000313" key="4">
    <source>
        <dbReference type="EMBL" id="MZL68887.1"/>
    </source>
</evidence>
<comment type="pathway">
    <text evidence="2">Carbohydrate biosynthesis; dTDP-L-rhamnose biosynthesis.</text>
</comment>
<name>A0AAQ1MDV3_9FIRM</name>
<gene>
    <name evidence="4" type="ORF">GT747_03745</name>
    <name evidence="5" type="ORF">SAMN05444424_1437</name>
</gene>
<comment type="function">
    <text evidence="2">Catalyzes the reduction of dTDP-6-deoxy-L-lyxo-4-hexulose to yield dTDP-L-rhamnose.</text>
</comment>
<dbReference type="EC" id="1.1.1.133" evidence="2"/>
<protein>
    <recommendedName>
        <fullName evidence="2">dTDP-4-dehydrorhamnose reductase</fullName>
        <ecNumber evidence="2">1.1.1.133</ecNumber>
    </recommendedName>
</protein>
<dbReference type="GO" id="GO:0008831">
    <property type="term" value="F:dTDP-4-dehydrorhamnose reductase activity"/>
    <property type="evidence" value="ECO:0007669"/>
    <property type="project" value="UniProtKB-EC"/>
</dbReference>
<dbReference type="SUPFAM" id="SSF51735">
    <property type="entry name" value="NAD(P)-binding Rossmann-fold domains"/>
    <property type="match status" value="1"/>
</dbReference>
<dbReference type="InterPro" id="IPR036291">
    <property type="entry name" value="NAD(P)-bd_dom_sf"/>
</dbReference>
<dbReference type="InterPro" id="IPR005913">
    <property type="entry name" value="dTDP_dehydrorham_reduct"/>
</dbReference>
<evidence type="ECO:0000313" key="6">
    <source>
        <dbReference type="Proteomes" id="UP000184089"/>
    </source>
</evidence>
<keyword evidence="2" id="KW-0521">NADP</keyword>
<comment type="similarity">
    <text evidence="1 2">Belongs to the dTDP-4-dehydrorhamnose reductase family.</text>
</comment>
<evidence type="ECO:0000313" key="5">
    <source>
        <dbReference type="EMBL" id="SHG09216.1"/>
    </source>
</evidence>
<organism evidence="5 6">
    <name type="scientific">Bittarella massiliensis</name>
    <name type="common">ex Durand et al. 2017</name>
    <dbReference type="NCBI Taxonomy" id="1720313"/>
    <lineage>
        <taxon>Bacteria</taxon>
        <taxon>Bacillati</taxon>
        <taxon>Bacillota</taxon>
        <taxon>Clostridia</taxon>
        <taxon>Eubacteriales</taxon>
        <taxon>Oscillospiraceae</taxon>
        <taxon>Bittarella (ex Durand et al. 2017)</taxon>
    </lineage>
</organism>
<feature type="domain" description="RmlD-like substrate binding" evidence="3">
    <location>
        <begin position="3"/>
        <end position="146"/>
    </location>
</feature>
<dbReference type="Proteomes" id="UP000474718">
    <property type="component" value="Unassembled WGS sequence"/>
</dbReference>
<dbReference type="PANTHER" id="PTHR10491:SF4">
    <property type="entry name" value="METHIONINE ADENOSYLTRANSFERASE 2 SUBUNIT BETA"/>
    <property type="match status" value="1"/>
</dbReference>
<dbReference type="GO" id="GO:0005829">
    <property type="term" value="C:cytosol"/>
    <property type="evidence" value="ECO:0007669"/>
    <property type="project" value="TreeGrafter"/>
</dbReference>
<dbReference type="EMBL" id="FQVY01000002">
    <property type="protein sequence ID" value="SHG09216.1"/>
    <property type="molecule type" value="Genomic_DNA"/>
</dbReference>
<sequence length="288" mass="32887">MKRILILGSGGMLGHLVTLFFKDRKKDYSTANLSYPRQTFSDSRVMNVREVDRLKSFLETEKFDYVINCVALLVKDSELNQADAIWINSYFPHWLEEICTTIGTKVIHVSTFGIFDGCNGPFAEHSSPVNPLFYAKTKMLGELSSRDSLTVRSDFFGPDMNVKGKGLFNWFFMSKGDIHGYVNAGFSGVSSLEFAKFCDAAMKNGWSGCYNLAAPEFSSKFQLLSQIKATFGIDKVRIVPDNRPCNSFCCLSERKDINYISADYKTMLNELKCFMSEHRTFYEHYYFM</sequence>
<evidence type="ECO:0000313" key="7">
    <source>
        <dbReference type="Proteomes" id="UP000474718"/>
    </source>
</evidence>
<dbReference type="Proteomes" id="UP000184089">
    <property type="component" value="Unassembled WGS sequence"/>
</dbReference>
<evidence type="ECO:0000256" key="2">
    <source>
        <dbReference type="RuleBase" id="RU364082"/>
    </source>
</evidence>
<evidence type="ECO:0000256" key="1">
    <source>
        <dbReference type="ARBA" id="ARBA00010944"/>
    </source>
</evidence>
<proteinExistence type="inferred from homology"/>
<reference evidence="5" key="1">
    <citation type="submission" date="2016-11" db="EMBL/GenBank/DDBJ databases">
        <authorList>
            <person name="Varghese N."/>
            <person name="Submissions S."/>
        </authorList>
    </citation>
    <scope>NUCLEOTIDE SEQUENCE</scope>
    <source>
        <strain evidence="5">DSM 4029</strain>
    </source>
</reference>
<reference evidence="4 7" key="3">
    <citation type="journal article" date="2019" name="Nat. Med.">
        <title>A library of human gut bacterial isolates paired with longitudinal multiomics data enables mechanistic microbiome research.</title>
        <authorList>
            <person name="Poyet M."/>
            <person name="Groussin M."/>
            <person name="Gibbons S.M."/>
            <person name="Avila-Pacheco J."/>
            <person name="Jiang X."/>
            <person name="Kearney S.M."/>
            <person name="Perrotta A.R."/>
            <person name="Berdy B."/>
            <person name="Zhao S."/>
            <person name="Lieberman T.D."/>
            <person name="Swanson P.K."/>
            <person name="Smith M."/>
            <person name="Roesemann S."/>
            <person name="Alexander J.E."/>
            <person name="Rich S.A."/>
            <person name="Livny J."/>
            <person name="Vlamakis H."/>
            <person name="Clish C."/>
            <person name="Bullock K."/>
            <person name="Deik A."/>
            <person name="Scott J."/>
            <person name="Pierce K.A."/>
            <person name="Xavier R.J."/>
            <person name="Alm E.J."/>
        </authorList>
    </citation>
    <scope>NUCLEOTIDE SEQUENCE [LARGE SCALE GENOMIC DNA]</scope>
    <source>
        <strain evidence="4 7">BIOML-A2</strain>
    </source>
</reference>
<comment type="caution">
    <text evidence="5">The sequence shown here is derived from an EMBL/GenBank/DDBJ whole genome shotgun (WGS) entry which is preliminary data.</text>
</comment>
<reference evidence="6" key="2">
    <citation type="submission" date="2016-11" db="EMBL/GenBank/DDBJ databases">
        <authorList>
            <person name="Jaros S."/>
            <person name="Januszkiewicz K."/>
            <person name="Wedrychowicz H."/>
        </authorList>
    </citation>
    <scope>NUCLEOTIDE SEQUENCE [LARGE SCALE GENOMIC DNA]</scope>
    <source>
        <strain evidence="6">DSM 4029</strain>
    </source>
</reference>